<keyword evidence="3" id="KW-1185">Reference proteome</keyword>
<reference evidence="2" key="1">
    <citation type="submission" date="2016-04" db="EMBL/GenBank/DDBJ databases">
        <authorList>
            <person name="Evans L.H."/>
            <person name="Alamgir A."/>
            <person name="Owens N."/>
            <person name="Weber N.D."/>
            <person name="Virtaneva K."/>
            <person name="Barbian K."/>
            <person name="Babar A."/>
            <person name="Rosenke K."/>
        </authorList>
    </citation>
    <scope>NUCLEOTIDE SEQUENCE [LARGE SCALE GENOMIC DNA]</scope>
    <source>
        <strain evidence="2">CBS 101.48</strain>
    </source>
</reference>
<dbReference type="Proteomes" id="UP000078561">
    <property type="component" value="Unassembled WGS sequence"/>
</dbReference>
<feature type="compositionally biased region" description="Polar residues" evidence="1">
    <location>
        <begin position="169"/>
        <end position="184"/>
    </location>
</feature>
<accession>A0A163KAJ8</accession>
<dbReference type="OrthoDB" id="10528474at2759"/>
<evidence type="ECO:0000256" key="1">
    <source>
        <dbReference type="SAM" id="MobiDB-lite"/>
    </source>
</evidence>
<name>A0A163KAJ8_ABSGL</name>
<feature type="region of interest" description="Disordered" evidence="1">
    <location>
        <begin position="285"/>
        <end position="310"/>
    </location>
</feature>
<proteinExistence type="predicted"/>
<evidence type="ECO:0000313" key="2">
    <source>
        <dbReference type="EMBL" id="SAM05683.1"/>
    </source>
</evidence>
<dbReference type="AlphaFoldDB" id="A0A163KAJ8"/>
<feature type="region of interest" description="Disordered" evidence="1">
    <location>
        <begin position="169"/>
        <end position="188"/>
    </location>
</feature>
<feature type="region of interest" description="Disordered" evidence="1">
    <location>
        <begin position="132"/>
        <end position="153"/>
    </location>
</feature>
<organism evidence="2">
    <name type="scientific">Absidia glauca</name>
    <name type="common">Pin mould</name>
    <dbReference type="NCBI Taxonomy" id="4829"/>
    <lineage>
        <taxon>Eukaryota</taxon>
        <taxon>Fungi</taxon>
        <taxon>Fungi incertae sedis</taxon>
        <taxon>Mucoromycota</taxon>
        <taxon>Mucoromycotina</taxon>
        <taxon>Mucoromycetes</taxon>
        <taxon>Mucorales</taxon>
        <taxon>Cunninghamellaceae</taxon>
        <taxon>Absidia</taxon>
    </lineage>
</organism>
<dbReference type="EMBL" id="LT554468">
    <property type="protein sequence ID" value="SAM05683.1"/>
    <property type="molecule type" value="Genomic_DNA"/>
</dbReference>
<evidence type="ECO:0000313" key="3">
    <source>
        <dbReference type="Proteomes" id="UP000078561"/>
    </source>
</evidence>
<gene>
    <name evidence="2" type="primary">ABSGL_11558.1 scaffold 12295</name>
</gene>
<dbReference type="InParanoid" id="A0A163KAJ8"/>
<sequence length="310" mass="34299">MLVVLLNSSLFLIDLFIKTFVLATCTYFFGNPLLTLAKHTLYTHQPLSLPTKTAVNHQDVISNKALIDTPPKAQNGSYSKATNGNELDATSENTATVTNTTTSDTLVRLCEHSQSDTKPLLDDNEGLAMEKREVAGSPPSTDQPHASRTRQRLRTQSFPAHLTLSLQGIHSSNDSSLPTSSRSATCPPLTLRRESRVGQLVHRFEMNHRSEDFDICNPTSADIIDTPTSFMDPNHTAAKNTSPMRTPFLYYSPKTPVSTTRAIDYRSIGFRPAITTWEKRITEGNPMLVPSKSRSSPVWCTRSQSSSTSR</sequence>
<feature type="compositionally biased region" description="Polar residues" evidence="1">
    <location>
        <begin position="292"/>
        <end position="310"/>
    </location>
</feature>
<protein>
    <submittedName>
        <fullName evidence="2">Uncharacterized protein</fullName>
    </submittedName>
</protein>